<reference evidence="1 2" key="1">
    <citation type="submission" date="2022-11" db="EMBL/GenBank/DDBJ databases">
        <authorList>
            <person name="Caiyu Z."/>
        </authorList>
    </citation>
    <scope>NUCLEOTIDE SEQUENCE [LARGE SCALE GENOMIC DNA]</scope>
    <source>
        <strain evidence="1 2">YR-4</strain>
    </source>
</reference>
<evidence type="ECO:0000313" key="2">
    <source>
        <dbReference type="Proteomes" id="UP001082703"/>
    </source>
</evidence>
<protein>
    <submittedName>
        <fullName evidence="1">Uncharacterized protein</fullName>
    </submittedName>
</protein>
<dbReference type="Proteomes" id="UP001082703">
    <property type="component" value="Unassembled WGS sequence"/>
</dbReference>
<organism evidence="1 2">
    <name type="scientific">Caproiciproducens galactitolivorans</name>
    <dbReference type="NCBI Taxonomy" id="642589"/>
    <lineage>
        <taxon>Bacteria</taxon>
        <taxon>Bacillati</taxon>
        <taxon>Bacillota</taxon>
        <taxon>Clostridia</taxon>
        <taxon>Eubacteriales</taxon>
        <taxon>Acutalibacteraceae</taxon>
        <taxon>Caproiciproducens</taxon>
    </lineage>
</organism>
<gene>
    <name evidence="1" type="ORF">OUY18_11940</name>
</gene>
<name>A0ABT4BVP5_9FIRM</name>
<dbReference type="RefSeq" id="WP_268059023.1">
    <property type="nucleotide sequence ID" value="NZ_JAPOHA010000013.1"/>
</dbReference>
<keyword evidence="2" id="KW-1185">Reference proteome</keyword>
<comment type="caution">
    <text evidence="1">The sequence shown here is derived from an EMBL/GenBank/DDBJ whole genome shotgun (WGS) entry which is preliminary data.</text>
</comment>
<proteinExistence type="predicted"/>
<dbReference type="EMBL" id="JAPOHA010000013">
    <property type="protein sequence ID" value="MCY1714963.1"/>
    <property type="molecule type" value="Genomic_DNA"/>
</dbReference>
<accession>A0ABT4BVP5</accession>
<sequence length="167" mass="18807">MLMQKVTPEMLEEWKATWNEYKNRLLPNRKSGAEIAAYLLEKYPLAELHEEKALRAVAENVRNNAHLAEKLPAGGAPSPVAFFVQNTGKGKNLYEKQDEVFKGSKIFAGVDLASGFFCVEGSSLLWDELYAFRGLDEKDIQNPYCVAEYVSCLKRFGLLDKILVTAK</sequence>
<evidence type="ECO:0000313" key="1">
    <source>
        <dbReference type="EMBL" id="MCY1714963.1"/>
    </source>
</evidence>